<accession>A0A812LWK8</accession>
<dbReference type="OrthoDB" id="426600at2759"/>
<evidence type="ECO:0000313" key="1">
    <source>
        <dbReference type="EMBL" id="CAE7253192.1"/>
    </source>
</evidence>
<sequence length="348" mass="38472">MSCEDGYESMVEGQKPGQRLSKVTFQAIEVLAYALANLDGYLPSVASLQGDVYHQIVALVRMLADFNFAQMLQGENNPHSVWQLQCAREDEGEDVYRTFLFVQVTGSMSLAGSMFLTEPNGRSVMKGLACLHDLTGVDPAAVYWNYISSRAEALDLHVATPRTVQASSLQALANSWEDLTNQEQDSLLELFLADGHEDKAFILLYLPLFLANATANPELGLRHGLQFLVELHTKLMTHRCLNQEASTVTVDISSLASAAKSIDGARLLRLCLDCSRIVKHGTGVTVLLTAESYQFMSGQLVDEDRKLQMLELVAAQQRRLEDALMGRRQSVLVQEGQSRPDTVLSDVF</sequence>
<reference evidence="1" key="1">
    <citation type="submission" date="2021-02" db="EMBL/GenBank/DDBJ databases">
        <authorList>
            <person name="Dougan E. K."/>
            <person name="Rhodes N."/>
            <person name="Thang M."/>
            <person name="Chan C."/>
        </authorList>
    </citation>
    <scope>NUCLEOTIDE SEQUENCE</scope>
</reference>
<dbReference type="EMBL" id="CAJNJA010010049">
    <property type="protein sequence ID" value="CAE7253192.1"/>
    <property type="molecule type" value="Genomic_DNA"/>
</dbReference>
<comment type="caution">
    <text evidence="1">The sequence shown here is derived from an EMBL/GenBank/DDBJ whole genome shotgun (WGS) entry which is preliminary data.</text>
</comment>
<proteinExistence type="predicted"/>
<evidence type="ECO:0000313" key="2">
    <source>
        <dbReference type="Proteomes" id="UP000601435"/>
    </source>
</evidence>
<dbReference type="Proteomes" id="UP000601435">
    <property type="component" value="Unassembled WGS sequence"/>
</dbReference>
<organism evidence="1 2">
    <name type="scientific">Symbiodinium necroappetens</name>
    <dbReference type="NCBI Taxonomy" id="1628268"/>
    <lineage>
        <taxon>Eukaryota</taxon>
        <taxon>Sar</taxon>
        <taxon>Alveolata</taxon>
        <taxon>Dinophyceae</taxon>
        <taxon>Suessiales</taxon>
        <taxon>Symbiodiniaceae</taxon>
        <taxon>Symbiodinium</taxon>
    </lineage>
</organism>
<protein>
    <submittedName>
        <fullName evidence="1">Uncharacterized protein</fullName>
    </submittedName>
</protein>
<dbReference type="AlphaFoldDB" id="A0A812LWK8"/>
<keyword evidence="2" id="KW-1185">Reference proteome</keyword>
<name>A0A812LWK8_9DINO</name>
<gene>
    <name evidence="1" type="ORF">SNEC2469_LOCUS5368</name>
</gene>